<sequence length="267" mass="28424">MATVAQINGRQSTIVAITNDTGRCSVADLAERFCVTAETIRRDLKSLEAKGLLRRVHGGAVAGALTPQSDLVATDDDDELPIQQSQRRKNLIAQKAIELIPSPTAAIFIDAGSTTEAFASTLAHNYRGQNWSIVTNSPNVAHTVAAVGVPQVTILGGTIKARTQAVVGPNAVETLRSLRADIAFMGTTALSLTHGLTTSDPREAAVKETMISQSNHVVVLCDSTKLGRESNVQFAKLSDIDVVVSDRNVPPDFTSKLHPYDTSMVIP</sequence>
<organism evidence="7 8">
    <name type="scientific">Corynebacterium matruchotii</name>
    <dbReference type="NCBI Taxonomy" id="43768"/>
    <lineage>
        <taxon>Bacteria</taxon>
        <taxon>Bacillati</taxon>
        <taxon>Actinomycetota</taxon>
        <taxon>Actinomycetes</taxon>
        <taxon>Mycobacteriales</taxon>
        <taxon>Corynebacteriaceae</taxon>
        <taxon>Corynebacterium</taxon>
    </lineage>
</organism>
<protein>
    <recommendedName>
        <fullName evidence="1">Lactose phosphotransferase system repressor</fullName>
    </recommendedName>
</protein>
<evidence type="ECO:0000313" key="8">
    <source>
        <dbReference type="Proteomes" id="UP000249886"/>
    </source>
</evidence>
<dbReference type="GO" id="GO:0003700">
    <property type="term" value="F:DNA-binding transcription factor activity"/>
    <property type="evidence" value="ECO:0007669"/>
    <property type="project" value="InterPro"/>
</dbReference>
<proteinExistence type="predicted"/>
<dbReference type="InterPro" id="IPR001034">
    <property type="entry name" value="DeoR_HTH"/>
</dbReference>
<keyword evidence="3" id="KW-0805">Transcription regulation</keyword>
<evidence type="ECO:0000256" key="2">
    <source>
        <dbReference type="ARBA" id="ARBA00022491"/>
    </source>
</evidence>
<keyword evidence="2" id="KW-0678">Repressor</keyword>
<evidence type="ECO:0000313" key="7">
    <source>
        <dbReference type="EMBL" id="SPW30752.1"/>
    </source>
</evidence>
<dbReference type="SUPFAM" id="SSF100950">
    <property type="entry name" value="NagB/RpiA/CoA transferase-like"/>
    <property type="match status" value="1"/>
</dbReference>
<reference evidence="7 8" key="1">
    <citation type="submission" date="2018-06" db="EMBL/GenBank/DDBJ databases">
        <authorList>
            <consortium name="Pathogen Informatics"/>
            <person name="Doyle S."/>
        </authorList>
    </citation>
    <scope>NUCLEOTIDE SEQUENCE [LARGE SCALE GENOMIC DNA]</scope>
    <source>
        <strain evidence="7 8">NCTC10254</strain>
    </source>
</reference>
<dbReference type="PANTHER" id="PTHR30363">
    <property type="entry name" value="HTH-TYPE TRANSCRIPTIONAL REGULATOR SRLR-RELATED"/>
    <property type="match status" value="1"/>
</dbReference>
<evidence type="ECO:0000259" key="6">
    <source>
        <dbReference type="PROSITE" id="PS51000"/>
    </source>
</evidence>
<gene>
    <name evidence="7" type="primary">glpR</name>
    <name evidence="7" type="ORF">NCTC10254_01860</name>
</gene>
<evidence type="ECO:0000256" key="3">
    <source>
        <dbReference type="ARBA" id="ARBA00023015"/>
    </source>
</evidence>
<dbReference type="SMART" id="SM01134">
    <property type="entry name" value="DeoRC"/>
    <property type="match status" value="1"/>
</dbReference>
<dbReference type="InterPro" id="IPR014036">
    <property type="entry name" value="DeoR-like_C"/>
</dbReference>
<comment type="function">
    <text evidence="5">Repressor of the lactose catabolism operon. Galactose-6-phosphate is the inducer.</text>
</comment>
<dbReference type="PROSITE" id="PS51000">
    <property type="entry name" value="HTH_DEOR_2"/>
    <property type="match status" value="1"/>
</dbReference>
<accession>A0A3S5F5B9</accession>
<dbReference type="InterPro" id="IPR037171">
    <property type="entry name" value="NagB/RpiA_transferase-like"/>
</dbReference>
<dbReference type="Pfam" id="PF00455">
    <property type="entry name" value="DeoRC"/>
    <property type="match status" value="1"/>
</dbReference>
<evidence type="ECO:0000256" key="1">
    <source>
        <dbReference type="ARBA" id="ARBA00021390"/>
    </source>
</evidence>
<dbReference type="SMART" id="SM00420">
    <property type="entry name" value="HTH_DEOR"/>
    <property type="match status" value="1"/>
</dbReference>
<dbReference type="PRINTS" id="PR00037">
    <property type="entry name" value="HTHLACR"/>
</dbReference>
<dbReference type="InterPro" id="IPR036390">
    <property type="entry name" value="WH_DNA-bd_sf"/>
</dbReference>
<dbReference type="PANTHER" id="PTHR30363:SF4">
    <property type="entry name" value="GLYCEROL-3-PHOSPHATE REGULON REPRESSOR"/>
    <property type="match status" value="1"/>
</dbReference>
<dbReference type="EMBL" id="UARK01000023">
    <property type="protein sequence ID" value="SPW30752.1"/>
    <property type="molecule type" value="Genomic_DNA"/>
</dbReference>
<dbReference type="AlphaFoldDB" id="A0A3S5F5B9"/>
<feature type="domain" description="HTH deoR-type" evidence="6">
    <location>
        <begin position="7"/>
        <end position="62"/>
    </location>
</feature>
<keyword evidence="4" id="KW-0804">Transcription</keyword>
<dbReference type="Pfam" id="PF08220">
    <property type="entry name" value="HTH_DeoR"/>
    <property type="match status" value="1"/>
</dbReference>
<name>A0A3S5F5B9_9CORY</name>
<dbReference type="Gene3D" id="3.40.50.1360">
    <property type="match status" value="1"/>
</dbReference>
<dbReference type="SUPFAM" id="SSF46785">
    <property type="entry name" value="Winged helix' DNA-binding domain"/>
    <property type="match status" value="1"/>
</dbReference>
<dbReference type="Proteomes" id="UP000249886">
    <property type="component" value="Unassembled WGS sequence"/>
</dbReference>
<comment type="caution">
    <text evidence="7">The sequence shown here is derived from an EMBL/GenBank/DDBJ whole genome shotgun (WGS) entry which is preliminary data.</text>
</comment>
<dbReference type="InterPro" id="IPR036388">
    <property type="entry name" value="WH-like_DNA-bd_sf"/>
</dbReference>
<evidence type="ECO:0000256" key="4">
    <source>
        <dbReference type="ARBA" id="ARBA00023163"/>
    </source>
</evidence>
<dbReference type="InterPro" id="IPR050313">
    <property type="entry name" value="Carb_Metab_HTH_regulators"/>
</dbReference>
<dbReference type="RefSeq" id="WP_005520874.1">
    <property type="nucleotide sequence ID" value="NZ_CAUOLB010000007.1"/>
</dbReference>
<dbReference type="GeneID" id="84574070"/>
<dbReference type="Gene3D" id="1.10.10.10">
    <property type="entry name" value="Winged helix-like DNA-binding domain superfamily/Winged helix DNA-binding domain"/>
    <property type="match status" value="1"/>
</dbReference>
<evidence type="ECO:0000256" key="5">
    <source>
        <dbReference type="ARBA" id="ARBA00024937"/>
    </source>
</evidence>